<gene>
    <name evidence="1" type="ORF">SAMN02745746_03428</name>
</gene>
<dbReference type="EMBL" id="FXAG01000023">
    <property type="protein sequence ID" value="SMF46551.1"/>
    <property type="molecule type" value="Genomic_DNA"/>
</dbReference>
<accession>A0A1Y6C5B3</accession>
<organism evidence="1 2">
    <name type="scientific">Pseudogulbenkiania subflava DSM 22618</name>
    <dbReference type="NCBI Taxonomy" id="1123014"/>
    <lineage>
        <taxon>Bacteria</taxon>
        <taxon>Pseudomonadati</taxon>
        <taxon>Pseudomonadota</taxon>
        <taxon>Betaproteobacteria</taxon>
        <taxon>Neisseriales</taxon>
        <taxon>Chromobacteriaceae</taxon>
        <taxon>Pseudogulbenkiania</taxon>
    </lineage>
</organism>
<sequence>MNILRLLNESEYIQVNNQFIKPDYQYASEEFADDEDIALAAKLDGQELILTVAELEEATPLADGGFWLEGVGYLRFLSRESLH</sequence>
<keyword evidence="2" id="KW-1185">Reference proteome</keyword>
<evidence type="ECO:0000313" key="1">
    <source>
        <dbReference type="EMBL" id="SMF46551.1"/>
    </source>
</evidence>
<dbReference type="STRING" id="1123014.SAMN02745746_03428"/>
<dbReference type="AlphaFoldDB" id="A0A1Y6C5B3"/>
<proteinExistence type="predicted"/>
<name>A0A1Y6C5B3_9NEIS</name>
<protein>
    <submittedName>
        <fullName evidence="1">Uncharacterized protein</fullName>
    </submittedName>
</protein>
<evidence type="ECO:0000313" key="2">
    <source>
        <dbReference type="Proteomes" id="UP000192920"/>
    </source>
</evidence>
<reference evidence="2" key="1">
    <citation type="submission" date="2017-04" db="EMBL/GenBank/DDBJ databases">
        <authorList>
            <person name="Varghese N."/>
            <person name="Submissions S."/>
        </authorList>
    </citation>
    <scope>NUCLEOTIDE SEQUENCE [LARGE SCALE GENOMIC DNA]</scope>
    <source>
        <strain evidence="2">DSM 22618</strain>
    </source>
</reference>
<dbReference type="Proteomes" id="UP000192920">
    <property type="component" value="Unassembled WGS sequence"/>
</dbReference>
<dbReference type="RefSeq" id="WP_008955743.1">
    <property type="nucleotide sequence ID" value="NZ_FXAG01000023.1"/>
</dbReference>